<organism evidence="1 2">
    <name type="scientific">Pseudomonas phage phi2</name>
    <dbReference type="NCBI Taxonomy" id="1450169"/>
    <lineage>
        <taxon>Viruses</taxon>
        <taxon>Duplodnaviria</taxon>
        <taxon>Heunggongvirae</taxon>
        <taxon>Uroviricota</taxon>
        <taxon>Caudoviricetes</taxon>
        <taxon>Autographivirales</taxon>
        <taxon>Autoscriptoviridae</taxon>
        <taxon>Tunggulvirus</taxon>
        <taxon>Tunggulvirus f2</taxon>
    </lineage>
</organism>
<dbReference type="RefSeq" id="YP_003345502.1">
    <property type="nucleotide sequence ID" value="NC_013638.1"/>
</dbReference>
<dbReference type="KEGG" id="vg:8673601"/>
<gene>
    <name evidence="1" type="ORF">SBWP25_0037</name>
</gene>
<name>D2EBU5_9CAUD</name>
<evidence type="ECO:0000313" key="2">
    <source>
        <dbReference type="Proteomes" id="UP000001906"/>
    </source>
</evidence>
<keyword evidence="2" id="KW-1185">Reference proteome</keyword>
<sequence>MMLYYVDSEGVFLGGWDEGAPAGGIPVAPAPEYADQLWLFPGWSPSRMQLAMVEDEWRVAELAVIATQLLSLEEAEAALEEGEPLPPDLRPGTRNQWLAYRTKVRAWKDTNSDFPLKEKRPTAPALQE</sequence>
<proteinExistence type="predicted"/>
<evidence type="ECO:0000313" key="1">
    <source>
        <dbReference type="EMBL" id="CBH51607.1"/>
    </source>
</evidence>
<dbReference type="EMBL" id="FN594518">
    <property type="protein sequence ID" value="CBH51607.1"/>
    <property type="molecule type" value="Genomic_DNA"/>
</dbReference>
<accession>D2EBU5</accession>
<dbReference type="GeneID" id="8673601"/>
<protein>
    <submittedName>
        <fullName evidence="1">Hypothetical phage protein</fullName>
    </submittedName>
</protein>
<reference evidence="1 2" key="1">
    <citation type="journal article" date="2010" name="Nature">
        <title>Antagonistic coevolution accelerates molecular evolution.</title>
        <authorList>
            <person name="Paterson S."/>
            <person name="Vogwill T."/>
            <person name="Buckling A."/>
            <person name="Benmayor R."/>
            <person name="Spiers A.J."/>
            <person name="Thomson N.R."/>
            <person name="Quail M."/>
            <person name="Smith F."/>
            <person name="Walker D."/>
            <person name="Libberton B."/>
            <person name="Fenton A."/>
            <person name="Hall N."/>
            <person name="Brockhurst M.A."/>
        </authorList>
    </citation>
    <scope>NUCLEOTIDE SEQUENCE [LARGE SCALE GENOMIC DNA]</scope>
    <source>
        <strain evidence="2">phi 2</strain>
    </source>
</reference>
<dbReference type="Proteomes" id="UP000001906">
    <property type="component" value="Segment"/>
</dbReference>